<feature type="signal peptide" evidence="2">
    <location>
        <begin position="1"/>
        <end position="19"/>
    </location>
</feature>
<proteinExistence type="predicted"/>
<evidence type="ECO:0000256" key="2">
    <source>
        <dbReference type="SAM" id="SignalP"/>
    </source>
</evidence>
<feature type="chain" id="PRO_5016307651" description="Secreted protein" evidence="2">
    <location>
        <begin position="20"/>
        <end position="94"/>
    </location>
</feature>
<name>A0A316YVY6_9BASI</name>
<evidence type="ECO:0000256" key="1">
    <source>
        <dbReference type="SAM" id="MobiDB-lite"/>
    </source>
</evidence>
<dbReference type="RefSeq" id="XP_025380490.1">
    <property type="nucleotide sequence ID" value="XM_025518320.1"/>
</dbReference>
<evidence type="ECO:0008006" key="5">
    <source>
        <dbReference type="Google" id="ProtNLM"/>
    </source>
</evidence>
<dbReference type="GeneID" id="37040236"/>
<evidence type="ECO:0000313" key="3">
    <source>
        <dbReference type="EMBL" id="PWN93292.1"/>
    </source>
</evidence>
<keyword evidence="2" id="KW-0732">Signal</keyword>
<organism evidence="3 4">
    <name type="scientific">Acaromyces ingoldii</name>
    <dbReference type="NCBI Taxonomy" id="215250"/>
    <lineage>
        <taxon>Eukaryota</taxon>
        <taxon>Fungi</taxon>
        <taxon>Dikarya</taxon>
        <taxon>Basidiomycota</taxon>
        <taxon>Ustilaginomycotina</taxon>
        <taxon>Exobasidiomycetes</taxon>
        <taxon>Exobasidiales</taxon>
        <taxon>Cryptobasidiaceae</taxon>
        <taxon>Acaromyces</taxon>
    </lineage>
</organism>
<feature type="compositionally biased region" description="Basic and acidic residues" evidence="1">
    <location>
        <begin position="83"/>
        <end position="94"/>
    </location>
</feature>
<keyword evidence="4" id="KW-1185">Reference proteome</keyword>
<evidence type="ECO:0000313" key="4">
    <source>
        <dbReference type="Proteomes" id="UP000245768"/>
    </source>
</evidence>
<dbReference type="Proteomes" id="UP000245768">
    <property type="component" value="Unassembled WGS sequence"/>
</dbReference>
<reference evidence="3 4" key="1">
    <citation type="journal article" date="2018" name="Mol. Biol. Evol.">
        <title>Broad Genomic Sampling Reveals a Smut Pathogenic Ancestry of the Fungal Clade Ustilaginomycotina.</title>
        <authorList>
            <person name="Kijpornyongpan T."/>
            <person name="Mondo S.J."/>
            <person name="Barry K."/>
            <person name="Sandor L."/>
            <person name="Lee J."/>
            <person name="Lipzen A."/>
            <person name="Pangilinan J."/>
            <person name="LaButti K."/>
            <person name="Hainaut M."/>
            <person name="Henrissat B."/>
            <person name="Grigoriev I.V."/>
            <person name="Spatafora J.W."/>
            <person name="Aime M.C."/>
        </authorList>
    </citation>
    <scope>NUCLEOTIDE SEQUENCE [LARGE SCALE GENOMIC DNA]</scope>
    <source>
        <strain evidence="3 4">MCA 4198</strain>
    </source>
</reference>
<dbReference type="EMBL" id="KZ819634">
    <property type="protein sequence ID" value="PWN93292.1"/>
    <property type="molecule type" value="Genomic_DNA"/>
</dbReference>
<sequence length="94" mass="10340">MSWSTSRVWSWTMSWCASACCSCATSRDARPGWRMRSVMTAGFTDSVANMSVLSIFAMPLQKGRGRWAERGVASGVGRGGTRQRIEKKSRGEGE</sequence>
<protein>
    <recommendedName>
        <fullName evidence="5">Secreted protein</fullName>
    </recommendedName>
</protein>
<accession>A0A316YVY6</accession>
<dbReference type="AlphaFoldDB" id="A0A316YVY6"/>
<gene>
    <name evidence="3" type="ORF">FA10DRAFT_18309</name>
</gene>
<feature type="region of interest" description="Disordered" evidence="1">
    <location>
        <begin position="71"/>
        <end position="94"/>
    </location>
</feature>
<dbReference type="InParanoid" id="A0A316YVY6"/>